<dbReference type="PROSITE" id="PS00491">
    <property type="entry name" value="PROLINE_PEPTIDASE"/>
    <property type="match status" value="1"/>
</dbReference>
<dbReference type="AlphaFoldDB" id="A0A2H5EYF7"/>
<accession>A0A2H5EYF7</accession>
<dbReference type="EMBL" id="CP025430">
    <property type="protein sequence ID" value="AUH64303.1"/>
    <property type="molecule type" value="Genomic_DNA"/>
</dbReference>
<organism evidence="7 8">
    <name type="scientific">Paracoccus zhejiangensis</name>
    <dbReference type="NCBI Taxonomy" id="1077935"/>
    <lineage>
        <taxon>Bacteria</taxon>
        <taxon>Pseudomonadati</taxon>
        <taxon>Pseudomonadota</taxon>
        <taxon>Alphaproteobacteria</taxon>
        <taxon>Rhodobacterales</taxon>
        <taxon>Paracoccaceae</taxon>
        <taxon>Paracoccus</taxon>
    </lineage>
</organism>
<gene>
    <name evidence="7" type="ORF">CX676_09125</name>
</gene>
<dbReference type="SUPFAM" id="SSF55920">
    <property type="entry name" value="Creatinase/aminopeptidase"/>
    <property type="match status" value="1"/>
</dbReference>
<dbReference type="GO" id="GO:0046872">
    <property type="term" value="F:metal ion binding"/>
    <property type="evidence" value="ECO:0007669"/>
    <property type="project" value="UniProtKB-KW"/>
</dbReference>
<keyword evidence="4" id="KW-0482">Metalloprotease</keyword>
<dbReference type="InterPro" id="IPR001714">
    <property type="entry name" value="Pept_M24_MAP"/>
</dbReference>
<evidence type="ECO:0000313" key="8">
    <source>
        <dbReference type="Proteomes" id="UP000234530"/>
    </source>
</evidence>
<dbReference type="GO" id="GO:0006508">
    <property type="term" value="P:proteolysis"/>
    <property type="evidence" value="ECO:0007669"/>
    <property type="project" value="UniProtKB-KW"/>
</dbReference>
<evidence type="ECO:0000256" key="3">
    <source>
        <dbReference type="ARBA" id="ARBA00022801"/>
    </source>
</evidence>
<evidence type="ECO:0000256" key="4">
    <source>
        <dbReference type="ARBA" id="ARBA00023049"/>
    </source>
</evidence>
<keyword evidence="1" id="KW-0645">Protease</keyword>
<keyword evidence="2" id="KW-0479">Metal-binding</keyword>
<protein>
    <submittedName>
        <fullName evidence="7">X-Pro dipeptidase</fullName>
    </submittedName>
</protein>
<dbReference type="InterPro" id="IPR029149">
    <property type="entry name" value="Creatin/AminoP/Spt16_N"/>
</dbReference>
<evidence type="ECO:0000259" key="6">
    <source>
        <dbReference type="Pfam" id="PF01321"/>
    </source>
</evidence>
<feature type="domain" description="Creatinase N-terminal" evidence="6">
    <location>
        <begin position="59"/>
        <end position="186"/>
    </location>
</feature>
<evidence type="ECO:0000256" key="2">
    <source>
        <dbReference type="ARBA" id="ARBA00022723"/>
    </source>
</evidence>
<evidence type="ECO:0000313" key="7">
    <source>
        <dbReference type="EMBL" id="AUH64303.1"/>
    </source>
</evidence>
<sequence length="417" mass="44299">MAFRRDAGYGCRGDPRAGGAASGGPAGTTGVSVTDYDTALAAFTRVDAPAIPDAEFSGRIDTLRAAMRAQGIDAVWLDASASLTYYTGLSLGLSERLHGALIGADGRLTYVTPNFERPKLETLIRLPGDIAVWEEDEDPFALIAAQAQGRVALDPAMPFGFAHRLMALPGLAVVSAGELIATQRRIKSAAELAILQVAMEASHAVQKAVHTGLRPGIGTREVRDFIEAAHQTLGLTPVFAAVQFGEATAYPHGVPYEQTLADGDMVLVDLGGKLHGYHSDITRTYIYGTPSARQRHLWACEQRAHQAGFNAARPGVPCAAVDAASRVSLLADGFGPGYLVPGLPHRTGHGLGLEIHEEPWIVAGNQTPLAPGMCFSIEPMLCVYGECGVRLEDIAYMTETGPRWFVAPSDSIDRPFA</sequence>
<name>A0A2H5EYF7_9RHOB</name>
<dbReference type="Proteomes" id="UP000234530">
    <property type="component" value="Chromosome"/>
</dbReference>
<dbReference type="KEGG" id="pzh:CX676_09125"/>
<dbReference type="InterPro" id="IPR000587">
    <property type="entry name" value="Creatinase_N"/>
</dbReference>
<evidence type="ECO:0000256" key="1">
    <source>
        <dbReference type="ARBA" id="ARBA00022670"/>
    </source>
</evidence>
<keyword evidence="3" id="KW-0378">Hydrolase</keyword>
<dbReference type="Pfam" id="PF00557">
    <property type="entry name" value="Peptidase_M24"/>
    <property type="match status" value="1"/>
</dbReference>
<keyword evidence="8" id="KW-1185">Reference proteome</keyword>
<dbReference type="SUPFAM" id="SSF53092">
    <property type="entry name" value="Creatinase/prolidase N-terminal domain"/>
    <property type="match status" value="1"/>
</dbReference>
<dbReference type="Gene3D" id="3.40.350.10">
    <property type="entry name" value="Creatinase/prolidase N-terminal domain"/>
    <property type="match status" value="1"/>
</dbReference>
<dbReference type="PANTHER" id="PTHR46112">
    <property type="entry name" value="AMINOPEPTIDASE"/>
    <property type="match status" value="1"/>
</dbReference>
<dbReference type="Gene3D" id="3.90.230.10">
    <property type="entry name" value="Creatinase/methionine aminopeptidase superfamily"/>
    <property type="match status" value="1"/>
</dbReference>
<dbReference type="InterPro" id="IPR001131">
    <property type="entry name" value="Peptidase_M24B_aminopep-P_CS"/>
</dbReference>
<evidence type="ECO:0000259" key="5">
    <source>
        <dbReference type="Pfam" id="PF00557"/>
    </source>
</evidence>
<feature type="domain" description="Peptidase M24" evidence="5">
    <location>
        <begin position="195"/>
        <end position="399"/>
    </location>
</feature>
<dbReference type="Pfam" id="PF01321">
    <property type="entry name" value="Creatinase_N"/>
    <property type="match status" value="1"/>
</dbReference>
<dbReference type="GO" id="GO:0008235">
    <property type="term" value="F:metalloexopeptidase activity"/>
    <property type="evidence" value="ECO:0007669"/>
    <property type="project" value="UniProtKB-ARBA"/>
</dbReference>
<proteinExistence type="predicted"/>
<reference evidence="7 8" key="1">
    <citation type="journal article" date="2013" name="Antonie Van Leeuwenhoek">
        <title>Paracoccus zhejiangensis sp. nov., isolated from activated sludge in wastewater-treatment system.</title>
        <authorList>
            <person name="Wu Z.G."/>
            <person name="Zhang D.F."/>
            <person name="Liu Y.L."/>
            <person name="Wang F."/>
            <person name="Jiang X."/>
            <person name="Li C."/>
            <person name="Li S.P."/>
            <person name="Hong Q."/>
            <person name="Li W.J."/>
        </authorList>
    </citation>
    <scope>NUCLEOTIDE SEQUENCE [LARGE SCALE GENOMIC DNA]</scope>
    <source>
        <strain evidence="7 8">J6</strain>
    </source>
</reference>
<dbReference type="InterPro" id="IPR000994">
    <property type="entry name" value="Pept_M24"/>
</dbReference>
<dbReference type="InterPro" id="IPR036005">
    <property type="entry name" value="Creatinase/aminopeptidase-like"/>
</dbReference>
<dbReference type="OrthoDB" id="9806388at2"/>
<dbReference type="PANTHER" id="PTHR46112:SF3">
    <property type="entry name" value="AMINOPEPTIDASE YPDF"/>
    <property type="match status" value="1"/>
</dbReference>
<dbReference type="InterPro" id="IPR050659">
    <property type="entry name" value="Peptidase_M24B"/>
</dbReference>
<dbReference type="PRINTS" id="PR00599">
    <property type="entry name" value="MAPEPTIDASE"/>
</dbReference>
<dbReference type="GO" id="GO:0004177">
    <property type="term" value="F:aminopeptidase activity"/>
    <property type="evidence" value="ECO:0007669"/>
    <property type="project" value="UniProtKB-ARBA"/>
</dbReference>